<dbReference type="GO" id="GO:0008658">
    <property type="term" value="F:penicillin binding"/>
    <property type="evidence" value="ECO:0007669"/>
    <property type="project" value="InterPro"/>
</dbReference>
<dbReference type="Gene3D" id="3.40.710.10">
    <property type="entry name" value="DD-peptidase/beta-lactamase superfamily"/>
    <property type="match status" value="1"/>
</dbReference>
<dbReference type="Pfam" id="PF00905">
    <property type="entry name" value="Transpeptidase"/>
    <property type="match status" value="1"/>
</dbReference>
<keyword evidence="12 17" id="KW-0472">Membrane</keyword>
<evidence type="ECO:0000256" key="15">
    <source>
        <dbReference type="ARBA" id="ARBA00034000"/>
    </source>
</evidence>
<comment type="catalytic activity">
    <reaction evidence="16">
        <text>[GlcNAc-(1-&gt;4)-Mur2Ac(oyl-L-Ala-gamma-D-Glu-L-Lys-D-Ala-D-Ala)](n)-di-trans,octa-cis-undecaprenyl diphosphate + beta-D-GlcNAc-(1-&gt;4)-Mur2Ac(oyl-L-Ala-gamma-D-Glu-L-Lys-D-Ala-D-Ala)-di-trans,octa-cis-undecaprenyl diphosphate = [GlcNAc-(1-&gt;4)-Mur2Ac(oyl-L-Ala-gamma-D-Glu-L-Lys-D-Ala-D-Ala)](n+1)-di-trans,octa-cis-undecaprenyl diphosphate + di-trans,octa-cis-undecaprenyl diphosphate + H(+)</text>
        <dbReference type="Rhea" id="RHEA:23708"/>
        <dbReference type="Rhea" id="RHEA-COMP:9602"/>
        <dbReference type="Rhea" id="RHEA-COMP:9603"/>
        <dbReference type="ChEBI" id="CHEBI:15378"/>
        <dbReference type="ChEBI" id="CHEBI:58405"/>
        <dbReference type="ChEBI" id="CHEBI:60033"/>
        <dbReference type="ChEBI" id="CHEBI:78435"/>
        <dbReference type="EC" id="2.4.99.28"/>
    </reaction>
</comment>
<keyword evidence="7" id="KW-0328">Glycosyltransferase</keyword>
<evidence type="ECO:0000256" key="4">
    <source>
        <dbReference type="ARBA" id="ARBA00022475"/>
    </source>
</evidence>
<comment type="similarity">
    <text evidence="2">In the C-terminal section; belongs to the transpeptidase family.</text>
</comment>
<evidence type="ECO:0000256" key="14">
    <source>
        <dbReference type="ARBA" id="ARBA00023316"/>
    </source>
</evidence>
<dbReference type="SUPFAM" id="SSF56601">
    <property type="entry name" value="beta-lactamase/transpeptidase-like"/>
    <property type="match status" value="1"/>
</dbReference>
<organism evidence="20 21">
    <name type="scientific">Vulcanibacillus modesticaldus</name>
    <dbReference type="NCBI Taxonomy" id="337097"/>
    <lineage>
        <taxon>Bacteria</taxon>
        <taxon>Bacillati</taxon>
        <taxon>Bacillota</taxon>
        <taxon>Bacilli</taxon>
        <taxon>Bacillales</taxon>
        <taxon>Bacillaceae</taxon>
        <taxon>Vulcanibacillus</taxon>
    </lineage>
</organism>
<accession>A0A1D2YU08</accession>
<dbReference type="InterPro" id="IPR036950">
    <property type="entry name" value="PBP_transglycosylase"/>
</dbReference>
<dbReference type="RefSeq" id="WP_069656951.1">
    <property type="nucleotide sequence ID" value="NZ_MIJF01000030.1"/>
</dbReference>
<dbReference type="STRING" id="337097.BHF71_09770"/>
<dbReference type="SUPFAM" id="SSF53955">
    <property type="entry name" value="Lysozyme-like"/>
    <property type="match status" value="1"/>
</dbReference>
<evidence type="ECO:0000256" key="10">
    <source>
        <dbReference type="ARBA" id="ARBA00022960"/>
    </source>
</evidence>
<keyword evidence="8" id="KW-0808">Transferase</keyword>
<dbReference type="InterPro" id="IPR013783">
    <property type="entry name" value="Ig-like_fold"/>
</dbReference>
<reference evidence="20 21" key="1">
    <citation type="submission" date="2016-09" db="EMBL/GenBank/DDBJ databases">
        <title>Draft genome sequence for the type strain of Vulcanibacillus modesticaldus BR, a strictly anaerobic, moderately thermophilic, and nitrate-reducing bacterium from deep sea-hydrothermal vents of the Mid-Atlantic Ridge.</title>
        <authorList>
            <person name="Abin C.A."/>
            <person name="Hollibaugh J.T."/>
        </authorList>
    </citation>
    <scope>NUCLEOTIDE SEQUENCE [LARGE SCALE GENOMIC DNA]</scope>
    <source>
        <strain evidence="20 21">BR</strain>
    </source>
</reference>
<dbReference type="GO" id="GO:0009002">
    <property type="term" value="F:serine-type D-Ala-D-Ala carboxypeptidase activity"/>
    <property type="evidence" value="ECO:0007669"/>
    <property type="project" value="UniProtKB-EC"/>
</dbReference>
<dbReference type="NCBIfam" id="TIGR02074">
    <property type="entry name" value="PBP_1a_fam"/>
    <property type="match status" value="1"/>
</dbReference>
<keyword evidence="17" id="KW-1133">Transmembrane helix</keyword>
<dbReference type="Gene3D" id="2.60.40.10">
    <property type="entry name" value="Immunoglobulins"/>
    <property type="match status" value="2"/>
</dbReference>
<dbReference type="OrthoDB" id="9766909at2"/>
<dbReference type="GO" id="GO:0008360">
    <property type="term" value="P:regulation of cell shape"/>
    <property type="evidence" value="ECO:0007669"/>
    <property type="project" value="UniProtKB-KW"/>
</dbReference>
<evidence type="ECO:0000256" key="11">
    <source>
        <dbReference type="ARBA" id="ARBA00022984"/>
    </source>
</evidence>
<keyword evidence="13" id="KW-0511">Multifunctional enzyme</keyword>
<dbReference type="Gene3D" id="1.10.3810.10">
    <property type="entry name" value="Biosynthetic peptidoglycan transglycosylase-like"/>
    <property type="match status" value="1"/>
</dbReference>
<keyword evidence="10" id="KW-0133">Cell shape</keyword>
<dbReference type="PANTHER" id="PTHR32282:SF11">
    <property type="entry name" value="PENICILLIN-BINDING PROTEIN 1B"/>
    <property type="match status" value="1"/>
</dbReference>
<evidence type="ECO:0000256" key="2">
    <source>
        <dbReference type="ARBA" id="ARBA00007090"/>
    </source>
</evidence>
<dbReference type="FunFam" id="1.10.3810.10:FF:000001">
    <property type="entry name" value="Penicillin-binding protein 1A"/>
    <property type="match status" value="1"/>
</dbReference>
<dbReference type="InterPro" id="IPR001460">
    <property type="entry name" value="PCN-bd_Tpept"/>
</dbReference>
<keyword evidence="14" id="KW-0961">Cell wall biogenesis/degradation</keyword>
<evidence type="ECO:0000313" key="21">
    <source>
        <dbReference type="Proteomes" id="UP000243739"/>
    </source>
</evidence>
<keyword evidence="11" id="KW-0573">Peptidoglycan synthesis</keyword>
<feature type="domain" description="Penicillin-binding protein transpeptidase" evidence="18">
    <location>
        <begin position="399"/>
        <end position="643"/>
    </location>
</feature>
<dbReference type="GO" id="GO:0005886">
    <property type="term" value="C:plasma membrane"/>
    <property type="evidence" value="ECO:0007669"/>
    <property type="project" value="UniProtKB-SubCell"/>
</dbReference>
<keyword evidence="5" id="KW-0121">Carboxypeptidase</keyword>
<comment type="subcellular location">
    <subcellularLocation>
        <location evidence="1">Cell membrane</location>
    </subcellularLocation>
</comment>
<evidence type="ECO:0000256" key="16">
    <source>
        <dbReference type="ARBA" id="ARBA00049902"/>
    </source>
</evidence>
<evidence type="ECO:0000256" key="6">
    <source>
        <dbReference type="ARBA" id="ARBA00022670"/>
    </source>
</evidence>
<proteinExistence type="inferred from homology"/>
<dbReference type="AlphaFoldDB" id="A0A1D2YU08"/>
<evidence type="ECO:0000256" key="9">
    <source>
        <dbReference type="ARBA" id="ARBA00022801"/>
    </source>
</evidence>
<evidence type="ECO:0000256" key="13">
    <source>
        <dbReference type="ARBA" id="ARBA00023268"/>
    </source>
</evidence>
<dbReference type="GO" id="GO:0006508">
    <property type="term" value="P:proteolysis"/>
    <property type="evidence" value="ECO:0007669"/>
    <property type="project" value="UniProtKB-KW"/>
</dbReference>
<dbReference type="GO" id="GO:0071555">
    <property type="term" value="P:cell wall organization"/>
    <property type="evidence" value="ECO:0007669"/>
    <property type="project" value="UniProtKB-KW"/>
</dbReference>
<keyword evidence="6" id="KW-0645">Protease</keyword>
<evidence type="ECO:0000256" key="5">
    <source>
        <dbReference type="ARBA" id="ARBA00022645"/>
    </source>
</evidence>
<dbReference type="GO" id="GO:0030288">
    <property type="term" value="C:outer membrane-bounded periplasmic space"/>
    <property type="evidence" value="ECO:0007669"/>
    <property type="project" value="TreeGrafter"/>
</dbReference>
<dbReference type="Proteomes" id="UP000243739">
    <property type="component" value="Unassembled WGS sequence"/>
</dbReference>
<dbReference type="GO" id="GO:0009252">
    <property type="term" value="P:peptidoglycan biosynthetic process"/>
    <property type="evidence" value="ECO:0007669"/>
    <property type="project" value="UniProtKB-KW"/>
</dbReference>
<keyword evidence="17" id="KW-0812">Transmembrane</keyword>
<dbReference type="Pfam" id="PF00912">
    <property type="entry name" value="Transgly"/>
    <property type="match status" value="1"/>
</dbReference>
<evidence type="ECO:0000256" key="3">
    <source>
        <dbReference type="ARBA" id="ARBA00007739"/>
    </source>
</evidence>
<dbReference type="PANTHER" id="PTHR32282">
    <property type="entry name" value="BINDING PROTEIN TRANSPEPTIDASE, PUTATIVE-RELATED"/>
    <property type="match status" value="1"/>
</dbReference>
<dbReference type="EMBL" id="MIJF01000030">
    <property type="protein sequence ID" value="OEF99192.1"/>
    <property type="molecule type" value="Genomic_DNA"/>
</dbReference>
<comment type="catalytic activity">
    <reaction evidence="15">
        <text>Preferential cleavage: (Ac)2-L-Lys-D-Ala-|-D-Ala. Also transpeptidation of peptidyl-alanyl moieties that are N-acyl substituents of D-alanine.</text>
        <dbReference type="EC" id="3.4.16.4"/>
    </reaction>
</comment>
<dbReference type="InterPro" id="IPR036116">
    <property type="entry name" value="FN3_sf"/>
</dbReference>
<keyword evidence="21" id="KW-1185">Reference proteome</keyword>
<keyword evidence="9" id="KW-0378">Hydrolase</keyword>
<dbReference type="InterPro" id="IPR003961">
    <property type="entry name" value="FN3_dom"/>
</dbReference>
<evidence type="ECO:0000256" key="1">
    <source>
        <dbReference type="ARBA" id="ARBA00004236"/>
    </source>
</evidence>
<dbReference type="InterPro" id="IPR001264">
    <property type="entry name" value="Glyco_trans_51"/>
</dbReference>
<dbReference type="InterPro" id="IPR023346">
    <property type="entry name" value="Lysozyme-like_dom_sf"/>
</dbReference>
<evidence type="ECO:0000259" key="18">
    <source>
        <dbReference type="Pfam" id="PF00905"/>
    </source>
</evidence>
<dbReference type="GO" id="GO:0008955">
    <property type="term" value="F:peptidoglycan glycosyltransferase activity"/>
    <property type="evidence" value="ECO:0007669"/>
    <property type="project" value="UniProtKB-EC"/>
</dbReference>
<dbReference type="InterPro" id="IPR012338">
    <property type="entry name" value="Beta-lactam/transpept-like"/>
</dbReference>
<protein>
    <submittedName>
        <fullName evidence="20">Uncharacterized protein</fullName>
    </submittedName>
</protein>
<gene>
    <name evidence="20" type="ORF">BHF71_09770</name>
</gene>
<evidence type="ECO:0000256" key="12">
    <source>
        <dbReference type="ARBA" id="ARBA00023136"/>
    </source>
</evidence>
<evidence type="ECO:0000256" key="8">
    <source>
        <dbReference type="ARBA" id="ARBA00022679"/>
    </source>
</evidence>
<sequence>MAQKKKPRKSKKSTKHFSSFLKFTFIVIILGTFLVAGVGAGLIAALVKDDPVRSPEEIRSKVFTNNLTGFAYFSNKNKSGSYQLIGMLRADEDRRIIEFDEIPKNVYNAFLAIEDRDFETHFGINIKALGRAVLQQLLNSDVRTGGSTITQQLAKNTFYSFDKTFERKAKEIFLALRMERILSKEEIFTAYINKIHFGKAANLNNVYGIQAAAKGYFNKDAEDLNLAEAAFLAGIPQRPTAYSSFNSQGFDEEGYQLAKERQELVLKRMLEEGFITTDEYEEALAYDIKEAFSSSASDEKAYNRYPYLMLEIENRAAEKLIESLNMASGTDDYNKVFELARQKLLTGGYKVYTTIDRTVYEAMNAVAKNPDNFNKPISYDFEMRNGKVIPIENALEEVGATLIENKTGAILGFVGGRDFYTSQINHSNFRGSTKRQPGSSIKPLLDYAPALELGYIQPATPIDDIPLGTEWEPENWNKKYNGRITAREALNWSFNIPAVKVYKMVGIDKGYEYYTKLGFRVNEKFFKQAGYTPAIGTIETSPERMANAYTTFANGGTYIDAYLIEKIEDKDGNIVYQHQSKPEVVFSEQTAFLITDMLRTVISNGTGGIVRKFIGNELDVAGKTGTTNDSKDLWFIGYTPEVTLGVWVGYDFPYKLKTGSIASQTWGRILSEVLKAKPELSATDAKFTRPEGIVKMEVSSTSGKLPSELTKEAGYLVSDWFNKKYIPTEIDDSLEKARVITFDDTRYLAKPETPDDMVEIGIYFKREPYVLPYKKDKEGEILKDENGEGIRKDRPVDYEKELPNQVDPRTSTGENLTPPLNPLIKIQSGKNILSWDKLINENVVGYRIYRTSTFEFGFIKVGVVKQTNLEPNRLYFEDVVEFNDQYAYYITTVDVMGNESKPTQLLGFNLTNNEQLDNNNPFNEENMNDNIEGNTDIIPGQNNDQIAIAIPSAPKNLGIMRIGLQITLTWDENPPDDYVTKYNIYYSSKLRGDYNLIGSSIKPEFSYELLTDKKGFFYVTAVNNKGESDRSRIIQVRTQ</sequence>
<dbReference type="InterPro" id="IPR050396">
    <property type="entry name" value="Glycosyltr_51/Transpeptidase"/>
</dbReference>
<name>A0A1D2YU08_9BACI</name>
<comment type="similarity">
    <text evidence="3">In the N-terminal section; belongs to the glycosyltransferase 51 family.</text>
</comment>
<keyword evidence="4" id="KW-1003">Cell membrane</keyword>
<dbReference type="CDD" id="cd00063">
    <property type="entry name" value="FN3"/>
    <property type="match status" value="1"/>
</dbReference>
<evidence type="ECO:0000259" key="19">
    <source>
        <dbReference type="Pfam" id="PF00912"/>
    </source>
</evidence>
<dbReference type="SUPFAM" id="SSF49265">
    <property type="entry name" value="Fibronectin type III"/>
    <property type="match status" value="1"/>
</dbReference>
<comment type="caution">
    <text evidence="20">The sequence shown here is derived from an EMBL/GenBank/DDBJ whole genome shotgun (WGS) entry which is preliminary data.</text>
</comment>
<evidence type="ECO:0000313" key="20">
    <source>
        <dbReference type="EMBL" id="OEF99192.1"/>
    </source>
</evidence>
<evidence type="ECO:0000256" key="7">
    <source>
        <dbReference type="ARBA" id="ARBA00022676"/>
    </source>
</evidence>
<feature type="domain" description="Glycosyl transferase family 51" evidence="19">
    <location>
        <begin position="85"/>
        <end position="269"/>
    </location>
</feature>
<evidence type="ECO:0000256" key="17">
    <source>
        <dbReference type="SAM" id="Phobius"/>
    </source>
</evidence>
<feature type="transmembrane region" description="Helical" evidence="17">
    <location>
        <begin position="20"/>
        <end position="47"/>
    </location>
</feature>